<accession>A0A0C9WRL5</accession>
<sequence>MIDHQRNRQAASVGSLLDVFHSLKQASRNKWWYCLKRCNQSDGRSNWRSAVEWLHGSECTHYRFLDICSVPQHGPKLRAS</sequence>
<organism evidence="1 2">
    <name type="scientific">Laccaria amethystina LaAM-08-1</name>
    <dbReference type="NCBI Taxonomy" id="1095629"/>
    <lineage>
        <taxon>Eukaryota</taxon>
        <taxon>Fungi</taxon>
        <taxon>Dikarya</taxon>
        <taxon>Basidiomycota</taxon>
        <taxon>Agaricomycotina</taxon>
        <taxon>Agaricomycetes</taxon>
        <taxon>Agaricomycetidae</taxon>
        <taxon>Agaricales</taxon>
        <taxon>Agaricineae</taxon>
        <taxon>Hydnangiaceae</taxon>
        <taxon>Laccaria</taxon>
    </lineage>
</organism>
<reference evidence="2" key="2">
    <citation type="submission" date="2015-01" db="EMBL/GenBank/DDBJ databases">
        <title>Evolutionary Origins and Diversification of the Mycorrhizal Mutualists.</title>
        <authorList>
            <consortium name="DOE Joint Genome Institute"/>
            <consortium name="Mycorrhizal Genomics Consortium"/>
            <person name="Kohler A."/>
            <person name="Kuo A."/>
            <person name="Nagy L.G."/>
            <person name="Floudas D."/>
            <person name="Copeland A."/>
            <person name="Barry K.W."/>
            <person name="Cichocki N."/>
            <person name="Veneault-Fourrey C."/>
            <person name="LaButti K."/>
            <person name="Lindquist E.A."/>
            <person name="Lipzen A."/>
            <person name="Lundell T."/>
            <person name="Morin E."/>
            <person name="Murat C."/>
            <person name="Riley R."/>
            <person name="Ohm R."/>
            <person name="Sun H."/>
            <person name="Tunlid A."/>
            <person name="Henrissat B."/>
            <person name="Grigoriev I.V."/>
            <person name="Hibbett D.S."/>
            <person name="Martin F."/>
        </authorList>
    </citation>
    <scope>NUCLEOTIDE SEQUENCE [LARGE SCALE GENOMIC DNA]</scope>
    <source>
        <strain evidence="2">LaAM-08-1</strain>
    </source>
</reference>
<dbReference type="Proteomes" id="UP000054477">
    <property type="component" value="Unassembled WGS sequence"/>
</dbReference>
<keyword evidence="2" id="KW-1185">Reference proteome</keyword>
<dbReference type="HOGENOM" id="CLU_2590129_0_0_1"/>
<evidence type="ECO:0000313" key="1">
    <source>
        <dbReference type="EMBL" id="KIJ94095.1"/>
    </source>
</evidence>
<name>A0A0C9WRL5_9AGAR</name>
<gene>
    <name evidence="1" type="ORF">K443DRAFT_370650</name>
</gene>
<proteinExistence type="predicted"/>
<protein>
    <submittedName>
        <fullName evidence="1">Uncharacterized protein</fullName>
    </submittedName>
</protein>
<evidence type="ECO:0000313" key="2">
    <source>
        <dbReference type="Proteomes" id="UP000054477"/>
    </source>
</evidence>
<dbReference type="AlphaFoldDB" id="A0A0C9WRL5"/>
<reference evidence="1 2" key="1">
    <citation type="submission" date="2014-04" db="EMBL/GenBank/DDBJ databases">
        <authorList>
            <consortium name="DOE Joint Genome Institute"/>
            <person name="Kuo A."/>
            <person name="Kohler A."/>
            <person name="Nagy L.G."/>
            <person name="Floudas D."/>
            <person name="Copeland A."/>
            <person name="Barry K.W."/>
            <person name="Cichocki N."/>
            <person name="Veneault-Fourrey C."/>
            <person name="LaButti K."/>
            <person name="Lindquist E.A."/>
            <person name="Lipzen A."/>
            <person name="Lundell T."/>
            <person name="Morin E."/>
            <person name="Murat C."/>
            <person name="Sun H."/>
            <person name="Tunlid A."/>
            <person name="Henrissat B."/>
            <person name="Grigoriev I.V."/>
            <person name="Hibbett D.S."/>
            <person name="Martin F."/>
            <person name="Nordberg H.P."/>
            <person name="Cantor M.N."/>
            <person name="Hua S.X."/>
        </authorList>
    </citation>
    <scope>NUCLEOTIDE SEQUENCE [LARGE SCALE GENOMIC DNA]</scope>
    <source>
        <strain evidence="1 2">LaAM-08-1</strain>
    </source>
</reference>
<dbReference type="EMBL" id="KN838810">
    <property type="protein sequence ID" value="KIJ94095.1"/>
    <property type="molecule type" value="Genomic_DNA"/>
</dbReference>